<comment type="caution">
    <text evidence="2">The sequence shown here is derived from an EMBL/GenBank/DDBJ whole genome shotgun (WGS) entry which is preliminary data.</text>
</comment>
<protein>
    <submittedName>
        <fullName evidence="2">Uncharacterized protein</fullName>
    </submittedName>
</protein>
<evidence type="ECO:0000313" key="4">
    <source>
        <dbReference type="Proteomes" id="UP000321392"/>
    </source>
</evidence>
<sequence>MPLPSGLKIEPAKVILFLKLKLIDLPLFYSPPLEGCPQGGVAFYWYNFKSYLLNYQTPKQYIPPAPSSHYSNRVLSLNQKSDITLILKI</sequence>
<dbReference type="EMBL" id="VLKX01000006">
    <property type="protein sequence ID" value="TWI47910.1"/>
    <property type="molecule type" value="Genomic_DNA"/>
</dbReference>
<accession>A0A562PUS2</accession>
<proteinExistence type="predicted"/>
<evidence type="ECO:0000313" key="3">
    <source>
        <dbReference type="Proteomes" id="UP000254518"/>
    </source>
</evidence>
<reference evidence="2" key="3">
    <citation type="submission" date="2019-07" db="EMBL/GenBank/DDBJ databases">
        <authorList>
            <person name="Whitman W."/>
            <person name="Huntemann M."/>
            <person name="Clum A."/>
            <person name="Pillay M."/>
            <person name="Palaniappan K."/>
            <person name="Varghese N."/>
            <person name="Mikhailova N."/>
            <person name="Stamatis D."/>
            <person name="Reddy T."/>
            <person name="Daum C."/>
            <person name="Shapiro N."/>
            <person name="Ivanova N."/>
            <person name="Kyrpides N."/>
            <person name="Woyke T."/>
        </authorList>
    </citation>
    <scope>NUCLEOTIDE SEQUENCE</scope>
    <source>
        <strain evidence="2">CGMCC 1.5380</strain>
    </source>
</reference>
<dbReference type="AlphaFoldDB" id="A0A562PUS2"/>
<keyword evidence="3" id="KW-1185">Reference proteome</keyword>
<evidence type="ECO:0000313" key="2">
    <source>
        <dbReference type="EMBL" id="TWI47910.1"/>
    </source>
</evidence>
<organism evidence="2 4">
    <name type="scientific">Flavobacterium glaciei</name>
    <dbReference type="NCBI Taxonomy" id="386300"/>
    <lineage>
        <taxon>Bacteria</taxon>
        <taxon>Pseudomonadati</taxon>
        <taxon>Bacteroidota</taxon>
        <taxon>Flavobacteriia</taxon>
        <taxon>Flavobacteriales</taxon>
        <taxon>Flavobacteriaceae</taxon>
        <taxon>Flavobacterium</taxon>
    </lineage>
</organism>
<evidence type="ECO:0000313" key="1">
    <source>
        <dbReference type="EMBL" id="RDI55002.1"/>
    </source>
</evidence>
<gene>
    <name evidence="1" type="ORF">DFR66_106110</name>
    <name evidence="2" type="ORF">IQ02_01497</name>
</gene>
<dbReference type="Proteomes" id="UP000254518">
    <property type="component" value="Unassembled WGS sequence"/>
</dbReference>
<reference evidence="2 4" key="1">
    <citation type="journal article" date="2015" name="Stand. Genomic Sci.">
        <title>Genomic Encyclopedia of Bacterial and Archaeal Type Strains, Phase III: the genomes of soil and plant-associated and newly described type strains.</title>
        <authorList>
            <person name="Whitman W.B."/>
            <person name="Woyke T."/>
            <person name="Klenk H.P."/>
            <person name="Zhou Y."/>
            <person name="Lilburn T.G."/>
            <person name="Beck B.J."/>
            <person name="De Vos P."/>
            <person name="Vandamme P."/>
            <person name="Eisen J.A."/>
            <person name="Garrity G."/>
            <person name="Hugenholtz P."/>
            <person name="Kyrpides N.C."/>
        </authorList>
    </citation>
    <scope>NUCLEOTIDE SEQUENCE [LARGE SCALE GENOMIC DNA]</scope>
    <source>
        <strain evidence="2 4">CGMCC 1.5380</strain>
    </source>
</reference>
<dbReference type="EMBL" id="QQBA01000006">
    <property type="protein sequence ID" value="RDI55002.1"/>
    <property type="molecule type" value="Genomic_DNA"/>
</dbReference>
<name>A0A562PUS2_9FLAO</name>
<dbReference type="Proteomes" id="UP000321392">
    <property type="component" value="Unassembled WGS sequence"/>
</dbReference>
<reference evidence="1 3" key="2">
    <citation type="submission" date="2018-07" db="EMBL/GenBank/DDBJ databases">
        <title>Genomic Encyclopedia of Type Strains, Phase IV (KMG-IV): sequencing the most valuable type-strain genomes for metagenomic binning, comparative biology and taxonomic classification.</title>
        <authorList>
            <person name="Goeker M."/>
        </authorList>
    </citation>
    <scope>NUCLEOTIDE SEQUENCE [LARGE SCALE GENOMIC DNA]</scope>
    <source>
        <strain evidence="1 3">DSM 19728</strain>
    </source>
</reference>